<organism evidence="11 12">
    <name type="scientific">Aplysia californica</name>
    <name type="common">California sea hare</name>
    <dbReference type="NCBI Taxonomy" id="6500"/>
    <lineage>
        <taxon>Eukaryota</taxon>
        <taxon>Metazoa</taxon>
        <taxon>Spiralia</taxon>
        <taxon>Lophotrochozoa</taxon>
        <taxon>Mollusca</taxon>
        <taxon>Gastropoda</taxon>
        <taxon>Heterobranchia</taxon>
        <taxon>Euthyneura</taxon>
        <taxon>Tectipleura</taxon>
        <taxon>Aplysiida</taxon>
        <taxon>Aplysioidea</taxon>
        <taxon>Aplysiidae</taxon>
        <taxon>Aplysia</taxon>
    </lineage>
</organism>
<evidence type="ECO:0000259" key="10">
    <source>
        <dbReference type="PROSITE" id="PS50262"/>
    </source>
</evidence>
<evidence type="ECO:0000256" key="1">
    <source>
        <dbReference type="ARBA" id="ARBA00004651"/>
    </source>
</evidence>
<dbReference type="GeneID" id="101861809"/>
<dbReference type="Gene3D" id="1.20.1070.10">
    <property type="entry name" value="Rhodopsin 7-helix transmembrane proteins"/>
    <property type="match status" value="1"/>
</dbReference>
<keyword evidence="6 9" id="KW-0472">Membrane</keyword>
<sequence length="331" mass="36814">MATGLLTSEDLKFSISITQVFMYIFLSLSSVFNTFNLIVLAKLGFKDPVNICFFSLAVSDYLLVIGASSGASIVYIFSSLLQSWSVNSFDLSILFVYYGQMFLDISILITTFISVQRCCCVALPLRFKTVFTTKRSVFVLLGIWGYGISSYLPVLVKQGMHWSVDPQTNSSTLVIWRAPGTASALSFMDVVNQTFLGIASEVVVILCLVVLTLALRSTSQFRRSMMSAATVPGTAKTGSKLSSKEEQVVKTVTVISVVFVCTNSAAVFLAVARLCVPDFDLYRRFHNIFLVSHNSRAALEYSGPFLNFLSYCISNRKFRALFFQLFHRHEV</sequence>
<accession>A0ABM0JMF9</accession>
<feature type="transmembrane region" description="Helical" evidence="9">
    <location>
        <begin position="137"/>
        <end position="156"/>
    </location>
</feature>
<dbReference type="InterPro" id="IPR000276">
    <property type="entry name" value="GPCR_Rhodpsn"/>
</dbReference>
<reference evidence="12" key="1">
    <citation type="submission" date="2025-08" db="UniProtKB">
        <authorList>
            <consortium name="RefSeq"/>
        </authorList>
    </citation>
    <scope>IDENTIFICATION</scope>
</reference>
<keyword evidence="7" id="KW-0675">Receptor</keyword>
<evidence type="ECO:0000256" key="4">
    <source>
        <dbReference type="ARBA" id="ARBA00022989"/>
    </source>
</evidence>
<feature type="transmembrane region" description="Helical" evidence="9">
    <location>
        <begin position="97"/>
        <end position="125"/>
    </location>
</feature>
<keyword evidence="4 9" id="KW-1133">Transmembrane helix</keyword>
<protein>
    <submittedName>
        <fullName evidence="12">Uncharacterized protein LOC101861809</fullName>
    </submittedName>
</protein>
<dbReference type="PANTHER" id="PTHR24230">
    <property type="entry name" value="G-PROTEIN COUPLED RECEPTOR"/>
    <property type="match status" value="1"/>
</dbReference>
<name>A0ABM0JMF9_APLCA</name>
<feature type="transmembrane region" description="Helical" evidence="9">
    <location>
        <begin position="195"/>
        <end position="215"/>
    </location>
</feature>
<keyword evidence="8" id="KW-0807">Transducer</keyword>
<dbReference type="RefSeq" id="XP_005097131.1">
    <property type="nucleotide sequence ID" value="XM_005097074.1"/>
</dbReference>
<proteinExistence type="predicted"/>
<evidence type="ECO:0000313" key="11">
    <source>
        <dbReference type="Proteomes" id="UP000694888"/>
    </source>
</evidence>
<keyword evidence="5" id="KW-0297">G-protein coupled receptor</keyword>
<dbReference type="PROSITE" id="PS50262">
    <property type="entry name" value="G_PROTEIN_RECEP_F1_2"/>
    <property type="match status" value="1"/>
</dbReference>
<gene>
    <name evidence="12" type="primary">LOC101861809</name>
</gene>
<evidence type="ECO:0000256" key="7">
    <source>
        <dbReference type="ARBA" id="ARBA00023170"/>
    </source>
</evidence>
<keyword evidence="3 9" id="KW-0812">Transmembrane</keyword>
<evidence type="ECO:0000256" key="5">
    <source>
        <dbReference type="ARBA" id="ARBA00023040"/>
    </source>
</evidence>
<keyword evidence="11" id="KW-1185">Reference proteome</keyword>
<dbReference type="SUPFAM" id="SSF81321">
    <property type="entry name" value="Family A G protein-coupled receptor-like"/>
    <property type="match status" value="1"/>
</dbReference>
<evidence type="ECO:0000256" key="3">
    <source>
        <dbReference type="ARBA" id="ARBA00022692"/>
    </source>
</evidence>
<dbReference type="Proteomes" id="UP000694888">
    <property type="component" value="Unplaced"/>
</dbReference>
<feature type="transmembrane region" description="Helical" evidence="9">
    <location>
        <begin position="53"/>
        <end position="77"/>
    </location>
</feature>
<dbReference type="Pfam" id="PF00001">
    <property type="entry name" value="7tm_1"/>
    <property type="match status" value="1"/>
</dbReference>
<evidence type="ECO:0000256" key="8">
    <source>
        <dbReference type="ARBA" id="ARBA00023224"/>
    </source>
</evidence>
<evidence type="ECO:0000256" key="9">
    <source>
        <dbReference type="SAM" id="Phobius"/>
    </source>
</evidence>
<feature type="transmembrane region" description="Helical" evidence="9">
    <location>
        <begin position="20"/>
        <end position="41"/>
    </location>
</feature>
<keyword evidence="2" id="KW-1003">Cell membrane</keyword>
<dbReference type="InterPro" id="IPR017452">
    <property type="entry name" value="GPCR_Rhodpsn_7TM"/>
</dbReference>
<evidence type="ECO:0000256" key="2">
    <source>
        <dbReference type="ARBA" id="ARBA00022475"/>
    </source>
</evidence>
<comment type="subcellular location">
    <subcellularLocation>
        <location evidence="1">Cell membrane</location>
        <topology evidence="1">Multi-pass membrane protein</topology>
    </subcellularLocation>
</comment>
<feature type="transmembrane region" description="Helical" evidence="9">
    <location>
        <begin position="248"/>
        <end position="271"/>
    </location>
</feature>
<evidence type="ECO:0000256" key="6">
    <source>
        <dbReference type="ARBA" id="ARBA00023136"/>
    </source>
</evidence>
<evidence type="ECO:0000313" key="12">
    <source>
        <dbReference type="RefSeq" id="XP_005097131.1"/>
    </source>
</evidence>
<feature type="domain" description="G-protein coupled receptors family 1 profile" evidence="10">
    <location>
        <begin position="32"/>
        <end position="311"/>
    </location>
</feature>